<dbReference type="Proteomes" id="UP001586593">
    <property type="component" value="Unassembled WGS sequence"/>
</dbReference>
<dbReference type="PRINTS" id="PR00625">
    <property type="entry name" value="JDOMAIN"/>
</dbReference>
<evidence type="ECO:0000259" key="3">
    <source>
        <dbReference type="PROSITE" id="PS50076"/>
    </source>
</evidence>
<sequence length="280" mass="31127">MLFRYTPARAIFVARNDVLATSWNPRRRWLHESHVLRDDPEPRNHYETLNVHPDATPAEIKKSFYSLSKAHHPDHNPTDPHAGRRFMRISEAYAVLGHADKRARYDRDIMRRHSHHHHHAHRGSYHSSGPAGGRPASGLSRRRGTFTGPPPSFHRSGGWGAHGAKRRAAHDESIGARAGAAAGGGGTASSASTAGGMGPGQNPYGHTEDVPYFDREAHLRTHRRDDERRARRMAERGFPVGPETSVLTNFVFITTILLSGVLFPFIAFGGWRKSKDKAKG</sequence>
<protein>
    <recommendedName>
        <fullName evidence="3">J domain-containing protein</fullName>
    </recommendedName>
</protein>
<dbReference type="PANTHER" id="PTHR44873">
    <property type="entry name" value="DNAJ HOMOLOG SUBFAMILY C MEMBER 30, MITOCHONDRIAL"/>
    <property type="match status" value="1"/>
</dbReference>
<dbReference type="Pfam" id="PF00226">
    <property type="entry name" value="DnaJ"/>
    <property type="match status" value="1"/>
</dbReference>
<gene>
    <name evidence="4" type="ORF">VTK73DRAFT_1432</name>
</gene>
<feature type="domain" description="J" evidence="3">
    <location>
        <begin position="44"/>
        <end position="109"/>
    </location>
</feature>
<keyword evidence="2" id="KW-0472">Membrane</keyword>
<proteinExistence type="predicted"/>
<dbReference type="InterPro" id="IPR036869">
    <property type="entry name" value="J_dom_sf"/>
</dbReference>
<feature type="compositionally biased region" description="Low complexity" evidence="1">
    <location>
        <begin position="125"/>
        <end position="139"/>
    </location>
</feature>
<dbReference type="EMBL" id="JAZHXJ010000135">
    <property type="protein sequence ID" value="KAL1872628.1"/>
    <property type="molecule type" value="Genomic_DNA"/>
</dbReference>
<evidence type="ECO:0000256" key="2">
    <source>
        <dbReference type="SAM" id="Phobius"/>
    </source>
</evidence>
<reference evidence="4 5" key="1">
    <citation type="journal article" date="2024" name="Commun. Biol.">
        <title>Comparative genomic analysis of thermophilic fungi reveals convergent evolutionary adaptations and gene losses.</title>
        <authorList>
            <person name="Steindorff A.S."/>
            <person name="Aguilar-Pontes M.V."/>
            <person name="Robinson A.J."/>
            <person name="Andreopoulos B."/>
            <person name="LaButti K."/>
            <person name="Kuo A."/>
            <person name="Mondo S."/>
            <person name="Riley R."/>
            <person name="Otillar R."/>
            <person name="Haridas S."/>
            <person name="Lipzen A."/>
            <person name="Grimwood J."/>
            <person name="Schmutz J."/>
            <person name="Clum A."/>
            <person name="Reid I.D."/>
            <person name="Moisan M.C."/>
            <person name="Butler G."/>
            <person name="Nguyen T.T.M."/>
            <person name="Dewar K."/>
            <person name="Conant G."/>
            <person name="Drula E."/>
            <person name="Henrissat B."/>
            <person name="Hansel C."/>
            <person name="Singer S."/>
            <person name="Hutchinson M.I."/>
            <person name="de Vries R.P."/>
            <person name="Natvig D.O."/>
            <person name="Powell A.J."/>
            <person name="Tsang A."/>
            <person name="Grigoriev I.V."/>
        </authorList>
    </citation>
    <scope>NUCLEOTIDE SEQUENCE [LARGE SCALE GENOMIC DNA]</scope>
    <source>
        <strain evidence="4 5">ATCC 24622</strain>
    </source>
</reference>
<name>A0ABR3X9I8_9PEZI</name>
<keyword evidence="2" id="KW-0812">Transmembrane</keyword>
<dbReference type="InterPro" id="IPR001623">
    <property type="entry name" value="DnaJ_domain"/>
</dbReference>
<dbReference type="Gene3D" id="1.10.287.110">
    <property type="entry name" value="DnaJ domain"/>
    <property type="match status" value="1"/>
</dbReference>
<feature type="region of interest" description="Disordered" evidence="1">
    <location>
        <begin position="113"/>
        <end position="209"/>
    </location>
</feature>
<dbReference type="PANTHER" id="PTHR44873:SF1">
    <property type="entry name" value="DNAJ HOMOLOG SUBFAMILY C MEMBER 30, MITOCHONDRIAL"/>
    <property type="match status" value="1"/>
</dbReference>
<dbReference type="CDD" id="cd06257">
    <property type="entry name" value="DnaJ"/>
    <property type="match status" value="1"/>
</dbReference>
<feature type="transmembrane region" description="Helical" evidence="2">
    <location>
        <begin position="250"/>
        <end position="271"/>
    </location>
</feature>
<dbReference type="SMART" id="SM00271">
    <property type="entry name" value="DnaJ"/>
    <property type="match status" value="1"/>
</dbReference>
<dbReference type="InterPro" id="IPR053025">
    <property type="entry name" value="Mito_ATP_Synthase-Asso"/>
</dbReference>
<dbReference type="PROSITE" id="PS50076">
    <property type="entry name" value="DNAJ_2"/>
    <property type="match status" value="1"/>
</dbReference>
<evidence type="ECO:0000313" key="4">
    <source>
        <dbReference type="EMBL" id="KAL1872628.1"/>
    </source>
</evidence>
<accession>A0ABR3X9I8</accession>
<dbReference type="SUPFAM" id="SSF46565">
    <property type="entry name" value="Chaperone J-domain"/>
    <property type="match status" value="1"/>
</dbReference>
<evidence type="ECO:0000313" key="5">
    <source>
        <dbReference type="Proteomes" id="UP001586593"/>
    </source>
</evidence>
<keyword evidence="5" id="KW-1185">Reference proteome</keyword>
<keyword evidence="2" id="KW-1133">Transmembrane helix</keyword>
<organism evidence="4 5">
    <name type="scientific">Phialemonium thermophilum</name>
    <dbReference type="NCBI Taxonomy" id="223376"/>
    <lineage>
        <taxon>Eukaryota</taxon>
        <taxon>Fungi</taxon>
        <taxon>Dikarya</taxon>
        <taxon>Ascomycota</taxon>
        <taxon>Pezizomycotina</taxon>
        <taxon>Sordariomycetes</taxon>
        <taxon>Sordariomycetidae</taxon>
        <taxon>Cephalothecales</taxon>
        <taxon>Cephalothecaceae</taxon>
        <taxon>Phialemonium</taxon>
    </lineage>
</organism>
<comment type="caution">
    <text evidence="4">The sequence shown here is derived from an EMBL/GenBank/DDBJ whole genome shotgun (WGS) entry which is preliminary data.</text>
</comment>
<feature type="compositionally biased region" description="Basic residues" evidence="1">
    <location>
        <begin position="113"/>
        <end position="124"/>
    </location>
</feature>
<evidence type="ECO:0000256" key="1">
    <source>
        <dbReference type="SAM" id="MobiDB-lite"/>
    </source>
</evidence>